<name>A0ACD3QBS4_LARCR</name>
<organism evidence="1 2">
    <name type="scientific">Larimichthys crocea</name>
    <name type="common">Large yellow croaker</name>
    <name type="synonym">Pseudosciaena crocea</name>
    <dbReference type="NCBI Taxonomy" id="215358"/>
    <lineage>
        <taxon>Eukaryota</taxon>
        <taxon>Metazoa</taxon>
        <taxon>Chordata</taxon>
        <taxon>Craniata</taxon>
        <taxon>Vertebrata</taxon>
        <taxon>Euteleostomi</taxon>
        <taxon>Actinopterygii</taxon>
        <taxon>Neopterygii</taxon>
        <taxon>Teleostei</taxon>
        <taxon>Neoteleostei</taxon>
        <taxon>Acanthomorphata</taxon>
        <taxon>Eupercaria</taxon>
        <taxon>Sciaenidae</taxon>
        <taxon>Larimichthys</taxon>
    </lineage>
</organism>
<proteinExistence type="predicted"/>
<evidence type="ECO:0000313" key="1">
    <source>
        <dbReference type="EMBL" id="TMS04572.1"/>
    </source>
</evidence>
<dbReference type="EMBL" id="CM011694">
    <property type="protein sequence ID" value="TMS04572.1"/>
    <property type="molecule type" value="Genomic_DNA"/>
</dbReference>
<accession>A0ACD3QBS4</accession>
<keyword evidence="2" id="KW-1185">Reference proteome</keyword>
<dbReference type="Proteomes" id="UP000793456">
    <property type="component" value="Chromosome XXI"/>
</dbReference>
<feature type="non-terminal residue" evidence="1">
    <location>
        <position position="1"/>
    </location>
</feature>
<gene>
    <name evidence="1" type="ORF">E3U43_009729</name>
</gene>
<reference evidence="1" key="1">
    <citation type="submission" date="2018-11" db="EMBL/GenBank/DDBJ databases">
        <title>The sequence and de novo assembly of Larimichthys crocea genome using PacBio and Hi-C technologies.</title>
        <authorList>
            <person name="Xu P."/>
            <person name="Chen B."/>
            <person name="Zhou Z."/>
            <person name="Ke Q."/>
            <person name="Wu Y."/>
            <person name="Bai H."/>
            <person name="Pu F."/>
        </authorList>
    </citation>
    <scope>NUCLEOTIDE SEQUENCE</scope>
    <source>
        <tissue evidence="1">Muscle</tissue>
    </source>
</reference>
<protein>
    <submittedName>
        <fullName evidence="1">Uncharacterized protein</fullName>
    </submittedName>
</protein>
<sequence>NSHVTAFCLQFWVIRVAMALRGTLIWTCTLAVWFSSASQDDSETCSLDAANLRAVVEEALQCGEALPWSGQQTAALLLSLSSLTHRLQQHQLKECQGAEPQNCPEPEVPENGGLACVTADNQRLCKPMCNHGYDFAFLRISRLYDKCSEQTNYKWDTQYVGGNKLAVCNRQLVQISGAKSAYFPKDQDCRKTKSISQLQNNTLEIFISEVKNKGIPGAAQHACLVCG</sequence>
<comment type="caution">
    <text evidence="1">The sequence shown here is derived from an EMBL/GenBank/DDBJ whole genome shotgun (WGS) entry which is preliminary data.</text>
</comment>
<evidence type="ECO:0000313" key="2">
    <source>
        <dbReference type="Proteomes" id="UP000793456"/>
    </source>
</evidence>